<evidence type="ECO:0000256" key="9">
    <source>
        <dbReference type="RuleBase" id="RU003732"/>
    </source>
</evidence>
<feature type="transmembrane region" description="Helical" evidence="10">
    <location>
        <begin position="83"/>
        <end position="105"/>
    </location>
</feature>
<evidence type="ECO:0000256" key="10">
    <source>
        <dbReference type="SAM" id="Phobius"/>
    </source>
</evidence>
<keyword evidence="3 9" id="KW-0812">Transmembrane</keyword>
<feature type="transmembrane region" description="Helical" evidence="10">
    <location>
        <begin position="463"/>
        <end position="486"/>
    </location>
</feature>
<dbReference type="InParanoid" id="A0A3Q1GU93"/>
<keyword evidence="7" id="KW-0325">Glycoprotein</keyword>
<dbReference type="PROSITE" id="PS00610">
    <property type="entry name" value="NA_NEUROTRAN_SYMP_1"/>
    <property type="match status" value="1"/>
</dbReference>
<feature type="binding site" evidence="8">
    <location>
        <position position="28"/>
    </location>
    <ligand>
        <name>Na(+)</name>
        <dbReference type="ChEBI" id="CHEBI:29101"/>
        <label>1</label>
    </ligand>
</feature>
<comment type="similarity">
    <text evidence="9">Belongs to the sodium:neurotransmitter symporter (SNF) (TC 2.A.22) family.</text>
</comment>
<evidence type="ECO:0000256" key="3">
    <source>
        <dbReference type="ARBA" id="ARBA00022692"/>
    </source>
</evidence>
<dbReference type="STRING" id="80966.ENSAPOP00000033274"/>
<dbReference type="GO" id="GO:0016324">
    <property type="term" value="C:apical plasma membrane"/>
    <property type="evidence" value="ECO:0007669"/>
    <property type="project" value="TreeGrafter"/>
</dbReference>
<feature type="binding site" evidence="8">
    <location>
        <position position="24"/>
    </location>
    <ligand>
        <name>Na(+)</name>
        <dbReference type="ChEBI" id="CHEBI:29101"/>
        <label>1</label>
    </ligand>
</feature>
<dbReference type="PANTHER" id="PTHR11616">
    <property type="entry name" value="SODIUM/CHLORIDE DEPENDENT TRANSPORTER"/>
    <property type="match status" value="1"/>
</dbReference>
<evidence type="ECO:0000313" key="12">
    <source>
        <dbReference type="Proteomes" id="UP000257200"/>
    </source>
</evidence>
<evidence type="ECO:0000313" key="11">
    <source>
        <dbReference type="Ensembl" id="ENSAPOP00000033274.1"/>
    </source>
</evidence>
<dbReference type="Pfam" id="PF00209">
    <property type="entry name" value="SNF"/>
    <property type="match status" value="1"/>
</dbReference>
<feature type="transmembrane region" description="Helical" evidence="10">
    <location>
        <begin position="198"/>
        <end position="222"/>
    </location>
</feature>
<keyword evidence="4 9" id="KW-0769">Symport</keyword>
<feature type="transmembrane region" description="Helical" evidence="10">
    <location>
        <begin position="12"/>
        <end position="32"/>
    </location>
</feature>
<dbReference type="PRINTS" id="PR00176">
    <property type="entry name" value="NANEUSMPORT"/>
</dbReference>
<dbReference type="GO" id="GO:0015816">
    <property type="term" value="P:glycine transport"/>
    <property type="evidence" value="ECO:0007669"/>
    <property type="project" value="TreeGrafter"/>
</dbReference>
<protein>
    <recommendedName>
        <fullName evidence="9">Transporter</fullName>
    </recommendedName>
</protein>
<accession>A0A3Q1GU93</accession>
<evidence type="ECO:0000256" key="4">
    <source>
        <dbReference type="ARBA" id="ARBA00022847"/>
    </source>
</evidence>
<feature type="transmembrane region" description="Helical" evidence="10">
    <location>
        <begin position="242"/>
        <end position="266"/>
    </location>
</feature>
<dbReference type="GO" id="GO:0015193">
    <property type="term" value="F:L-proline transmembrane transporter activity"/>
    <property type="evidence" value="ECO:0007669"/>
    <property type="project" value="TreeGrafter"/>
</dbReference>
<reference evidence="11" key="2">
    <citation type="submission" date="2025-09" db="UniProtKB">
        <authorList>
            <consortium name="Ensembl"/>
        </authorList>
    </citation>
    <scope>IDENTIFICATION</scope>
</reference>
<dbReference type="GO" id="GO:0005298">
    <property type="term" value="F:proline:sodium symporter activity"/>
    <property type="evidence" value="ECO:0007669"/>
    <property type="project" value="TreeGrafter"/>
</dbReference>
<feature type="transmembrane region" description="Helical" evidence="10">
    <location>
        <begin position="551"/>
        <end position="579"/>
    </location>
</feature>
<feature type="transmembrane region" description="Helical" evidence="10">
    <location>
        <begin position="165"/>
        <end position="186"/>
    </location>
</feature>
<feature type="transmembrane region" description="Helical" evidence="10">
    <location>
        <begin position="436"/>
        <end position="457"/>
    </location>
</feature>
<evidence type="ECO:0000256" key="7">
    <source>
        <dbReference type="ARBA" id="ARBA00023180"/>
    </source>
</evidence>
<dbReference type="PANTHER" id="PTHR11616:SF44">
    <property type="entry name" value="SODIUM- AND CHLORIDE-DEPENDENT TRANSPORTER XTRP3"/>
    <property type="match status" value="1"/>
</dbReference>
<feature type="transmembrane region" description="Helical" evidence="10">
    <location>
        <begin position="278"/>
        <end position="299"/>
    </location>
</feature>
<evidence type="ECO:0000256" key="6">
    <source>
        <dbReference type="ARBA" id="ARBA00023136"/>
    </source>
</evidence>
<keyword evidence="8" id="KW-0479">Metal-binding</keyword>
<feature type="transmembrane region" description="Helical" evidence="10">
    <location>
        <begin position="507"/>
        <end position="531"/>
    </location>
</feature>
<dbReference type="GO" id="GO:1904271">
    <property type="term" value="P:L-proline import across plasma membrane"/>
    <property type="evidence" value="ECO:0007669"/>
    <property type="project" value="TreeGrafter"/>
</dbReference>
<keyword evidence="6 10" id="KW-0472">Membrane</keyword>
<dbReference type="GeneTree" id="ENSGT00940000155873"/>
<dbReference type="InterPro" id="IPR037272">
    <property type="entry name" value="SNS_sf"/>
</dbReference>
<dbReference type="PRINTS" id="PR01206">
    <property type="entry name" value="ORPHTRNSPORT"/>
</dbReference>
<evidence type="ECO:0000256" key="1">
    <source>
        <dbReference type="ARBA" id="ARBA00004141"/>
    </source>
</evidence>
<feature type="binding site" evidence="8">
    <location>
        <position position="23"/>
    </location>
    <ligand>
        <name>Na(+)</name>
        <dbReference type="ChEBI" id="CHEBI:29101"/>
        <label>1</label>
    </ligand>
</feature>
<comment type="subcellular location">
    <subcellularLocation>
        <location evidence="1">Membrane</location>
        <topology evidence="1">Multi-pass membrane protein</topology>
    </subcellularLocation>
</comment>
<feature type="binding site" evidence="8">
    <location>
        <position position="403"/>
    </location>
    <ligand>
        <name>Na(+)</name>
        <dbReference type="ChEBI" id="CHEBI:29101"/>
        <label>1</label>
    </ligand>
</feature>
<dbReference type="SUPFAM" id="SSF161070">
    <property type="entry name" value="SNF-like"/>
    <property type="match status" value="1"/>
</dbReference>
<feature type="binding site" evidence="8">
    <location>
        <position position="407"/>
    </location>
    <ligand>
        <name>Na(+)</name>
        <dbReference type="ChEBI" id="CHEBI:29101"/>
        <label>1</label>
    </ligand>
</feature>
<reference evidence="11" key="1">
    <citation type="submission" date="2025-08" db="UniProtKB">
        <authorList>
            <consortium name="Ensembl"/>
        </authorList>
    </citation>
    <scope>IDENTIFICATION</scope>
</reference>
<dbReference type="GO" id="GO:0046872">
    <property type="term" value="F:metal ion binding"/>
    <property type="evidence" value="ECO:0007669"/>
    <property type="project" value="UniProtKB-KW"/>
</dbReference>
<name>A0A3Q1GU93_9TELE</name>
<keyword evidence="5 10" id="KW-1133">Transmembrane helix</keyword>
<dbReference type="InterPro" id="IPR000175">
    <property type="entry name" value="Na/ntran_symport"/>
</dbReference>
<keyword evidence="12" id="KW-1185">Reference proteome</keyword>
<evidence type="ECO:0000256" key="2">
    <source>
        <dbReference type="ARBA" id="ARBA00022448"/>
    </source>
</evidence>
<organism evidence="11 12">
    <name type="scientific">Acanthochromis polyacanthus</name>
    <name type="common">spiny chromis</name>
    <dbReference type="NCBI Taxonomy" id="80966"/>
    <lineage>
        <taxon>Eukaryota</taxon>
        <taxon>Metazoa</taxon>
        <taxon>Chordata</taxon>
        <taxon>Craniata</taxon>
        <taxon>Vertebrata</taxon>
        <taxon>Euteleostomi</taxon>
        <taxon>Actinopterygii</taxon>
        <taxon>Neopterygii</taxon>
        <taxon>Teleostei</taxon>
        <taxon>Neoteleostei</taxon>
        <taxon>Acanthomorphata</taxon>
        <taxon>Ovalentaria</taxon>
        <taxon>Pomacentridae</taxon>
        <taxon>Acanthochromis</taxon>
    </lineage>
</organism>
<proteinExistence type="inferred from homology"/>
<dbReference type="Ensembl" id="ENSAPOT00000027977.1">
    <property type="protein sequence ID" value="ENSAPOP00000033274.1"/>
    <property type="gene ID" value="ENSAPOG00000021779.1"/>
</dbReference>
<dbReference type="OrthoDB" id="6581954at2759"/>
<feature type="binding site" evidence="8">
    <location>
        <position position="252"/>
    </location>
    <ligand>
        <name>Na(+)</name>
        <dbReference type="ChEBI" id="CHEBI:29101"/>
        <label>1</label>
    </ligand>
</feature>
<dbReference type="InterPro" id="IPR002438">
    <property type="entry name" value="Neutral_aa_SLC6"/>
</dbReference>
<dbReference type="Proteomes" id="UP000257200">
    <property type="component" value="Unplaced"/>
</dbReference>
<evidence type="ECO:0000256" key="5">
    <source>
        <dbReference type="ARBA" id="ARBA00022989"/>
    </source>
</evidence>
<keyword evidence="8" id="KW-0915">Sodium</keyword>
<feature type="transmembrane region" description="Helical" evidence="10">
    <location>
        <begin position="44"/>
        <end position="62"/>
    </location>
</feature>
<sequence>MEKDARPNWDNPMQFVLACVSYAVGLGNVWRFPYLCQMHGGGGFLIPYFIMLLVEGVPLFYLELAIGQKMRLGSIGAWTAISPYLGGVGLASVVTSLYLCLYYNVINAWSFWYLFNSFQSVLPWAVCPINANRTAPIEECEVASPTQYFFYRETLNISSTIEENGGIHTGQALCFLLTWVITYLCIVRGVQSTGKVVYFTATFPYVVLFIYLIRGFTLHGAVNGVKYMFTPKMDQLANPATWINAATQIFFSLGLGFGSLIAFSSYNQYNNNFERQAITVSLINSGTSIFASIVTFAIYGFKATVNYENCLERTRILLLNTFNLAEDTITLDNVLEWIKKLNATYPEQFNEIANDTGNCSLEQELATAVEGPGLAFIVYSEAITNMPLSQLWSVLYFIMLLLLGVGSMLGNITAIITPLRDFRVVSRISSELFNGLVCLFCLLLGLGFTTTSGNYWFTMFNDYGATFSLLFIVLIEVITVSYIYGIKRFEKDIEDMLGHRPNWYWKIMWVVISPLLLIVLFVFYIVNYIMGGTPTYQAWDKEQGKSVLTEYPAFGQVFIVLLLVSSVSCVPLTALYVFCRKRKHGKPLKQQHALSTVSA</sequence>
<evidence type="ECO:0000256" key="8">
    <source>
        <dbReference type="PIRSR" id="PIRSR600175-1"/>
    </source>
</evidence>
<dbReference type="PROSITE" id="PS00754">
    <property type="entry name" value="NA_NEUROTRAN_SYMP_2"/>
    <property type="match status" value="1"/>
</dbReference>
<dbReference type="AlphaFoldDB" id="A0A3Q1GU93"/>
<dbReference type="PROSITE" id="PS50267">
    <property type="entry name" value="NA_NEUROTRAN_SYMP_3"/>
    <property type="match status" value="1"/>
</dbReference>
<feature type="transmembrane region" description="Helical" evidence="10">
    <location>
        <begin position="394"/>
        <end position="416"/>
    </location>
</feature>
<feature type="binding site" evidence="8">
    <location>
        <position position="284"/>
    </location>
    <ligand>
        <name>Na(+)</name>
        <dbReference type="ChEBI" id="CHEBI:29101"/>
        <label>1</label>
    </ligand>
</feature>
<keyword evidence="2 9" id="KW-0813">Transport</keyword>